<organism evidence="2 3">
    <name type="scientific">Xanthobacter agilis</name>
    <dbReference type="NCBI Taxonomy" id="47492"/>
    <lineage>
        <taxon>Bacteria</taxon>
        <taxon>Pseudomonadati</taxon>
        <taxon>Pseudomonadota</taxon>
        <taxon>Alphaproteobacteria</taxon>
        <taxon>Hyphomicrobiales</taxon>
        <taxon>Xanthobacteraceae</taxon>
        <taxon>Xanthobacter</taxon>
    </lineage>
</organism>
<comment type="caution">
    <text evidence="2">The sequence shown here is derived from an EMBL/GenBank/DDBJ whole genome shotgun (WGS) entry which is preliminary data.</text>
</comment>
<gene>
    <name evidence="2" type="ORF">QOZ94_003115</name>
</gene>
<dbReference type="Proteomes" id="UP001241747">
    <property type="component" value="Unassembled WGS sequence"/>
</dbReference>
<protein>
    <submittedName>
        <fullName evidence="2">Uncharacterized membrane protein YhaH (DUF805 family)</fullName>
    </submittedName>
</protein>
<dbReference type="PANTHER" id="PTHR34980:SF2">
    <property type="entry name" value="INNER MEMBRANE PROTEIN YHAH-RELATED"/>
    <property type="match status" value="1"/>
</dbReference>
<dbReference type="RefSeq" id="WP_237345728.1">
    <property type="nucleotide sequence ID" value="NZ_JABWGX010000012.1"/>
</dbReference>
<evidence type="ECO:0000313" key="3">
    <source>
        <dbReference type="Proteomes" id="UP001241747"/>
    </source>
</evidence>
<proteinExistence type="predicted"/>
<evidence type="ECO:0000313" key="2">
    <source>
        <dbReference type="EMBL" id="MDQ0506306.1"/>
    </source>
</evidence>
<keyword evidence="1" id="KW-0472">Membrane</keyword>
<keyword evidence="1" id="KW-0812">Transmembrane</keyword>
<keyword evidence="3" id="KW-1185">Reference proteome</keyword>
<feature type="transmembrane region" description="Helical" evidence="1">
    <location>
        <begin position="107"/>
        <end position="128"/>
    </location>
</feature>
<accession>A0ABU0LGN3</accession>
<name>A0ABU0LGN3_XANAG</name>
<feature type="transmembrane region" description="Helical" evidence="1">
    <location>
        <begin position="27"/>
        <end position="50"/>
    </location>
</feature>
<keyword evidence="1" id="KW-1133">Transmembrane helix</keyword>
<evidence type="ECO:0000256" key="1">
    <source>
        <dbReference type="SAM" id="Phobius"/>
    </source>
</evidence>
<dbReference type="InterPro" id="IPR008523">
    <property type="entry name" value="DUF805"/>
</dbReference>
<feature type="transmembrane region" description="Helical" evidence="1">
    <location>
        <begin position="70"/>
        <end position="95"/>
    </location>
</feature>
<dbReference type="EMBL" id="JAUSVY010000007">
    <property type="protein sequence ID" value="MDQ0506306.1"/>
    <property type="molecule type" value="Genomic_DNA"/>
</dbReference>
<reference evidence="2 3" key="1">
    <citation type="submission" date="2023-07" db="EMBL/GenBank/DDBJ databases">
        <title>Genomic Encyclopedia of Type Strains, Phase IV (KMG-IV): sequencing the most valuable type-strain genomes for metagenomic binning, comparative biology and taxonomic classification.</title>
        <authorList>
            <person name="Goeker M."/>
        </authorList>
    </citation>
    <scope>NUCLEOTIDE SEQUENCE [LARGE SCALE GENOMIC DNA]</scope>
    <source>
        <strain evidence="2 3">DSM 3770</strain>
    </source>
</reference>
<dbReference type="Pfam" id="PF05656">
    <property type="entry name" value="DUF805"/>
    <property type="match status" value="1"/>
</dbReference>
<dbReference type="PANTHER" id="PTHR34980">
    <property type="entry name" value="INNER MEMBRANE PROTEIN-RELATED-RELATED"/>
    <property type="match status" value="1"/>
</dbReference>
<sequence>MMDFGTAVKTCLSKYAVFQGRASRSEFWWFELFLLLVPLVIAILSALFMGQMMTEVMTENDGPMGQGWGMMWGVHSVGILPHLVSLALFLPTLAVTVRRLHDVGHSGWWVLILFLPVIGFLVLLFWFVQPSDPRDNAYGPSPYPYPPAA</sequence>